<dbReference type="SUPFAM" id="SSF103515">
    <property type="entry name" value="Autotransporter"/>
    <property type="match status" value="1"/>
</dbReference>
<dbReference type="InterPro" id="IPR036709">
    <property type="entry name" value="Autotransporte_beta_dom_sf"/>
</dbReference>
<keyword evidence="4" id="KW-1185">Reference proteome</keyword>
<feature type="domain" description="Autotransporter" evidence="2">
    <location>
        <begin position="2620"/>
        <end position="2900"/>
    </location>
</feature>
<feature type="region of interest" description="Disordered" evidence="1">
    <location>
        <begin position="317"/>
        <end position="341"/>
    </location>
</feature>
<proteinExistence type="predicted"/>
<organism evidence="3 4">
    <name type="scientific">Bordetella petrii</name>
    <dbReference type="NCBI Taxonomy" id="94624"/>
    <lineage>
        <taxon>Bacteria</taxon>
        <taxon>Pseudomonadati</taxon>
        <taxon>Pseudomonadota</taxon>
        <taxon>Betaproteobacteria</taxon>
        <taxon>Burkholderiales</taxon>
        <taxon>Alcaligenaceae</taxon>
        <taxon>Bordetella</taxon>
    </lineage>
</organism>
<dbReference type="InterPro" id="IPR005546">
    <property type="entry name" value="Autotransporte_beta"/>
</dbReference>
<dbReference type="SMART" id="SM00869">
    <property type="entry name" value="Autotransporter"/>
    <property type="match status" value="1"/>
</dbReference>
<dbReference type="RefSeq" id="WP_289786496.1">
    <property type="nucleotide sequence ID" value="NZ_JAUDJE010000021.1"/>
</dbReference>
<reference evidence="3" key="1">
    <citation type="submission" date="2023-06" db="EMBL/GenBank/DDBJ databases">
        <title>full genome analysis of Phenantherene degrader P3.</title>
        <authorList>
            <person name="Akbar A."/>
            <person name="Rahmeh R."/>
            <person name="Kishk M."/>
        </authorList>
    </citation>
    <scope>NUCLEOTIDE SEQUENCE</scope>
    <source>
        <strain evidence="3">P3</strain>
    </source>
</reference>
<evidence type="ECO:0000313" key="3">
    <source>
        <dbReference type="EMBL" id="MDM9561360.1"/>
    </source>
</evidence>
<feature type="region of interest" description="Disordered" evidence="1">
    <location>
        <begin position="361"/>
        <end position="380"/>
    </location>
</feature>
<protein>
    <submittedName>
        <fullName evidence="3">Autotransporter outer membrane beta-barrel domain-containing protein</fullName>
    </submittedName>
</protein>
<dbReference type="Proteomes" id="UP001175604">
    <property type="component" value="Unassembled WGS sequence"/>
</dbReference>
<feature type="region of interest" description="Disordered" evidence="1">
    <location>
        <begin position="154"/>
        <end position="174"/>
    </location>
</feature>
<gene>
    <name evidence="3" type="ORF">QUC21_20145</name>
</gene>
<feature type="compositionally biased region" description="Low complexity" evidence="1">
    <location>
        <begin position="156"/>
        <end position="165"/>
    </location>
</feature>
<evidence type="ECO:0000259" key="2">
    <source>
        <dbReference type="PROSITE" id="PS51208"/>
    </source>
</evidence>
<evidence type="ECO:0000313" key="4">
    <source>
        <dbReference type="Proteomes" id="UP001175604"/>
    </source>
</evidence>
<evidence type="ECO:0000256" key="1">
    <source>
        <dbReference type="SAM" id="MobiDB-lite"/>
    </source>
</evidence>
<dbReference type="PROSITE" id="PS51208">
    <property type="entry name" value="AUTOTRANSPORTER"/>
    <property type="match status" value="1"/>
</dbReference>
<accession>A0ABT7W838</accession>
<sequence>MSRYSAHDKTRSMWHASMLAGALSAGTLAPTGAAACEDPGALCVTLDNGQVYTEAQGLSTAGQNDQEPAHNGSNVEMDAQGAIFNLDPAASGGTANDWRGVMYMQSTGGSGHDDNAAGSGGAVTMTSGSEVNLVVGNGSPQTAAVMFAQSIGGSGSTDNKNNDSNGGNGGGAGPVQVTISAQADFHVAGVISQDMSGVFANATGGTGGHQNSGAIDDQRGGTGGAGGLVAVSNSGSLIFMGDSIAGGGSGALQITNGSMVSALRAESKSGAGGQYNGNAGTAGSVTAEHTGGLLKIAAEADSGSSVYGIRALSEGAAGFDSQDDSDPGGSGGTGGPVTVNVSSDIDIDVSGASGAAILARSAGGQGGKGPEGNTGGTGGQAGAVEVHLLAPTTQAGYTLSTTGDSTFGVLAMSRGGFGGDGDSAGGVVGEAGGGGVGGKAGTVNVTTDAGASIVTSGHFSSGVVAWSLGGGGGAGGDFVDVLGGAGGNGGQGGDAGAVTVNQAGHIVTSGDFAYGLDAQSISGGGGAGGVADGLVVQVGGDGGIGGNTGTVTVTNTGTIQTSGYGASGIVAMSVAGGGGNAGAAGGAISVGGNPGSQVETSGAGVTVQNLGTITTSGDAAVGISAQSIGGGGGNAGGSAGIFSVGGQGAAGGNGGTLDFAGELGAITTAGAFSYGILAQSIGGGGGNGGDVLDVDAGVAFGIGGAGGAAGNGGDILFSGAAPATIQTGGLHAHGILAQSIGGGGGAGGAVASAGLNALTMSVGGSGSHGGSGGHVNFGWQNLDIRTAGSGARGIMLQSIGGGGGAGGGVRADSVALGLSISADVGGKGGAGGAGGDISATIGSSSIATGSADASGSDAVGILAQSIGGGGGSGGNVVDQGLILGLPIPVDEETSVDIDLGVAVGGSGGSGSGAGQVQLTVSDTDVTTYGQFSHGIYAQSVGGGGGDGGSASIYSLAAADDATSVNLQAVAAVGGQCRSGSQCAGGDGGGAAVTLGSSATPVTASTLLATHGDYSHGVLVQSVGGGGGDGGTADTYAFSLDTTLNLNAAVQVGGQGGSGGHGGASQATAYYDAAIVTDGAGSKGILAQSIGGGGGTGQGTSASLGASGSVGDVKLPSASVSVGVGMTGGTGGTGGAASVANYGLVQTSGRDGDGIVVQSIGGGGGLGGSMGADDGDTLDVVSNAIRTLNAREQQYSPVAFSGSLNVQVGGKGGSGGVGGSASATHYGSILTSGDYADGIVVQSIGGGGGAGGASTSGTSIQSVAANVSVGGAGGSGGTGGAVEIWLADQSVVQTQGYAAYGVLGQSIGGGGGQGGTGTLATRAIVSIGAGIGGGGGEGSAGGTVKFTSRQDTGNSGGVYTYGDQAHGVVLQSIGGGGGAGGTAQGGGGETSMLTFQADLLVGGAGGNGGDGGTVGVCSDGNCAATRIQTVGDYATGMLAQSIGGGGGLGGLGDPARTKAGANYSVDLSVGGAGGDGGAGGLASVQGQYLIATYGDFSAGVIVQSIGGGGGLASSASSTSLAQVHKGVYSLTLGGSAGAGGDGGGVSVSTGGQTATHGDWSHALVAQSIGGGGGIAGTSLHQEPLAAAPLDEIAHAVMVGGGQGSDRVSGSSVNPDSHAAVSVMSNGKLLTQGRWSVGLLAQSIGGGGGTGHGGLAANPSGTCAPGSSGSGCLGSKISVGAGGNASGNGAAVDVTLQANEGSGIQTAAAGAYGVLAQSIGAGGGLGTGVAADSAVAIQVGGWINPQASDSVGGNGGVIDLQAQAQSVYTAGADAAGLVAQSIGGGGGVGGVLALDGHDLTDLDMVVGGALEGVGNGVTLSTDQGLVVATQGERAYGVVAQSIGGGGGIGVAGAPTGVVDVQLGGSHASATPGSGGQIDLQADGIIQTAGAGADGLVVQSIGGGGGLAGVAGGPASVGSTTLTLGSIAASGNGGAIGTASDPARIAAHVSTDGDFADGVVVQSIGGGGGLGGIFAAAPGSSDTTVQLGGADQAAASAGGAITLVLDDSNDGSSSNTAGYGAHAMVLQSIGGGGGMATAGPATMTNIHVGNGWGDGGSIDMLAASWAALSTAGDDAHALIAQSIGGGGGIVTMAAGNAASSVNLALNGAEGNSGSGGTVTLNTGGMIQTAGARSIGIIAQSIGGGGGLATAGPADTLDSIVLGYNSPAVGHGAAVAVTLSNGTLHTHGAGAHGIVAQSIGGGGGIVGDISQAINPNSSGVASSTGNVDGGNGGTVAVAIQSGFQVRVDGANAIGVVAQSIGGSGGLSGFLDGGFAGTTSPGTSGGAVSDDVTVTVDGTVAATGDGGIGILAQSVGPGGTGSIKVNVNNTVQGGSGDGVGIWVMNGNANVVDIQEGALVSALSNTAVRYDPYATSVSPIVSNAGQVAGDVVMSADAAVAPSAYATLDNRRTGVLSDALLYQAHVDNAGLLQVGRSGRYDRLTVAGDFSQSDSGVLRSEVDFAQMRAARMVVQGDARLGGVVDAAPVSLLPGRELTVLRVEGAASGMPEAYDSPVFDYDLRKAGQDYRISVGGADFNATAMGLEGNQSRIADHLQHSWDAGGSAALAPLFASLDQASRQGGSAYSDRLSDLSPGVTLAPAAQMAAGMTRFTSNMMSCPAMDGGDTQGRERDCVWGQASTRRTDQDAHDGYSGFSYNSTTYQAGGQFEFRPDWFIGASVAYQNSHLRGSDGRASGSGDAGYVGVVLKRQAGPWVFSGSLGGGYASYDMERNLAIAGYEPSASSSPDVYSLGARLRAARHIGLNRQLYLKPYVDLDMLYTRMSGYTESGDALSLEVDGSDQFLFALSPMLEFGGRVDLPEGATLRPYAYAGASFLSDDSWNTDVRLSGAPAAAGTFNAALPGDSVIGRFGVGMQVNTRSGLDFRLQYDGEASSKATSHAGQLKVMYRF</sequence>
<comment type="caution">
    <text evidence="3">The sequence shown here is derived from an EMBL/GenBank/DDBJ whole genome shotgun (WGS) entry which is preliminary data.</text>
</comment>
<feature type="compositionally biased region" description="Gly residues" evidence="1">
    <location>
        <begin position="363"/>
        <end position="380"/>
    </location>
</feature>
<name>A0ABT7W838_9BORD</name>
<dbReference type="EMBL" id="JAUDJE010000021">
    <property type="protein sequence ID" value="MDM9561360.1"/>
    <property type="molecule type" value="Genomic_DNA"/>
</dbReference>